<organism evidence="3 4">
    <name type="scientific">Acaryochloris thomasi RCC1774</name>
    <dbReference type="NCBI Taxonomy" id="1764569"/>
    <lineage>
        <taxon>Bacteria</taxon>
        <taxon>Bacillati</taxon>
        <taxon>Cyanobacteriota</taxon>
        <taxon>Cyanophyceae</taxon>
        <taxon>Acaryochloridales</taxon>
        <taxon>Acaryochloridaceae</taxon>
        <taxon>Acaryochloris</taxon>
        <taxon>Acaryochloris thomasi</taxon>
    </lineage>
</organism>
<evidence type="ECO:0000259" key="2">
    <source>
        <dbReference type="Pfam" id="PF13808"/>
    </source>
</evidence>
<comment type="caution">
    <text evidence="3">The sequence shown here is derived from an EMBL/GenBank/DDBJ whole genome shotgun (WGS) entry which is preliminary data.</text>
</comment>
<dbReference type="AlphaFoldDB" id="A0A2W1JDS7"/>
<keyword evidence="1" id="KW-1133">Transmembrane helix</keyword>
<proteinExistence type="predicted"/>
<protein>
    <recommendedName>
        <fullName evidence="2">H repeat-associated protein N-terminal domain-containing protein</fullName>
    </recommendedName>
</protein>
<evidence type="ECO:0000256" key="1">
    <source>
        <dbReference type="SAM" id="Phobius"/>
    </source>
</evidence>
<dbReference type="InterPro" id="IPR032806">
    <property type="entry name" value="YbfD_N"/>
</dbReference>
<dbReference type="EMBL" id="PQWO01000013">
    <property type="protein sequence ID" value="PZD71973.1"/>
    <property type="molecule type" value="Genomic_DNA"/>
</dbReference>
<evidence type="ECO:0000313" key="4">
    <source>
        <dbReference type="Proteomes" id="UP000248857"/>
    </source>
</evidence>
<evidence type="ECO:0000313" key="3">
    <source>
        <dbReference type="EMBL" id="PZD71973.1"/>
    </source>
</evidence>
<reference evidence="3 4" key="1">
    <citation type="journal article" date="2018" name="Sci. Rep.">
        <title>A novel species of the marine cyanobacterium Acaryochloris with a unique pigment content and lifestyle.</title>
        <authorList>
            <person name="Partensky F."/>
            <person name="Six C."/>
            <person name="Ratin M."/>
            <person name="Garczarek L."/>
            <person name="Vaulot D."/>
            <person name="Probert I."/>
            <person name="Calteau A."/>
            <person name="Gourvil P."/>
            <person name="Marie D."/>
            <person name="Grebert T."/>
            <person name="Bouchier C."/>
            <person name="Le Panse S."/>
            <person name="Gachenot M."/>
            <person name="Rodriguez F."/>
            <person name="Garrido J.L."/>
        </authorList>
    </citation>
    <scope>NUCLEOTIDE SEQUENCE [LARGE SCALE GENOMIC DNA]</scope>
    <source>
        <strain evidence="3 4">RCC1774</strain>
    </source>
</reference>
<gene>
    <name evidence="3" type="ORF">C1752_04335</name>
</gene>
<name>A0A2W1JDS7_9CYAN</name>
<keyword evidence="4" id="KW-1185">Reference proteome</keyword>
<dbReference type="Proteomes" id="UP000248857">
    <property type="component" value="Unassembled WGS sequence"/>
</dbReference>
<feature type="transmembrane region" description="Helical" evidence="1">
    <location>
        <begin position="21"/>
        <end position="42"/>
    </location>
</feature>
<dbReference type="Pfam" id="PF13808">
    <property type="entry name" value="DDE_Tnp_1_assoc"/>
    <property type="match status" value="1"/>
</dbReference>
<accession>A0A2W1JDS7</accession>
<feature type="domain" description="H repeat-associated protein N-terminal" evidence="2">
    <location>
        <begin position="7"/>
        <end position="93"/>
    </location>
</feature>
<keyword evidence="1" id="KW-0472">Membrane</keyword>
<dbReference type="PANTHER" id="PTHR30298">
    <property type="entry name" value="H REPEAT-ASSOCIATED PREDICTED TRANSPOSASE"/>
    <property type="match status" value="1"/>
</dbReference>
<sequence length="149" mass="16874">MSSLIAELKQILDFRKARGKSYPLWVLLLLIIMGILAGYHGYRPLQTFVEEHHRSLCQLLGFKELAAPSYSTFWRVMLGLDFLALSHQFEHWMGSQGAIDSPDNRVASIDDKRIRQRLTNAAGKERFVGLVSLFAVEVGVTLKLEALTQ</sequence>
<dbReference type="PANTHER" id="PTHR30298:SF0">
    <property type="entry name" value="PROTEIN YBFL-RELATED"/>
    <property type="match status" value="1"/>
</dbReference>
<dbReference type="InterPro" id="IPR051698">
    <property type="entry name" value="Transposase_11-like"/>
</dbReference>
<keyword evidence="1" id="KW-0812">Transmembrane</keyword>